<dbReference type="Gene3D" id="2.30.30.100">
    <property type="match status" value="1"/>
</dbReference>
<dbReference type="InterPro" id="IPR036388">
    <property type="entry name" value="WH-like_DNA-bd_sf"/>
</dbReference>
<evidence type="ECO:0000256" key="2">
    <source>
        <dbReference type="ARBA" id="ARBA00022741"/>
    </source>
</evidence>
<dbReference type="Pfam" id="PF03099">
    <property type="entry name" value="BPL_LplA_LipB"/>
    <property type="match status" value="1"/>
</dbReference>
<dbReference type="SUPFAM" id="SSF46785">
    <property type="entry name" value="Winged helix' DNA-binding domain"/>
    <property type="match status" value="1"/>
</dbReference>
<dbReference type="Pfam" id="PF02237">
    <property type="entry name" value="BPL_C"/>
    <property type="match status" value="1"/>
</dbReference>
<dbReference type="GO" id="GO:0006355">
    <property type="term" value="P:regulation of DNA-templated transcription"/>
    <property type="evidence" value="ECO:0007669"/>
    <property type="project" value="UniProtKB-UniRule"/>
</dbReference>
<keyword evidence="4 5" id="KW-0092">Biotin</keyword>
<dbReference type="Gene3D" id="3.30.930.10">
    <property type="entry name" value="Bira Bifunctional Protein, Domain 2"/>
    <property type="match status" value="1"/>
</dbReference>
<keyword evidence="3 5" id="KW-0067">ATP-binding</keyword>
<dbReference type="InterPro" id="IPR045864">
    <property type="entry name" value="aa-tRNA-synth_II/BPL/LPL"/>
</dbReference>
<dbReference type="GO" id="GO:0016740">
    <property type="term" value="F:transferase activity"/>
    <property type="evidence" value="ECO:0007669"/>
    <property type="project" value="UniProtKB-ARBA"/>
</dbReference>
<reference evidence="7 8" key="1">
    <citation type="journal article" date="2011" name="Stand. Genomic Sci.">
        <title>Complete genome sequence of Syntrophobotulus glycolicus type strain (FlGlyR).</title>
        <authorList>
            <person name="Han C."/>
            <person name="Mwirichia R."/>
            <person name="Chertkov O."/>
            <person name="Held B."/>
            <person name="Lapidus A."/>
            <person name="Nolan M."/>
            <person name="Lucas S."/>
            <person name="Hammon N."/>
            <person name="Deshpande S."/>
            <person name="Cheng J.F."/>
            <person name="Tapia R."/>
            <person name="Goodwin L."/>
            <person name="Pitluck S."/>
            <person name="Huntemann M."/>
            <person name="Liolios K."/>
            <person name="Ivanova N."/>
            <person name="Pagani I."/>
            <person name="Mavromatis K."/>
            <person name="Ovchinikova G."/>
            <person name="Pati A."/>
            <person name="Chen A."/>
            <person name="Palaniappan K."/>
            <person name="Land M."/>
            <person name="Hauser L."/>
            <person name="Brambilla E.M."/>
            <person name="Rohde M."/>
            <person name="Spring S."/>
            <person name="Sikorski J."/>
            <person name="Goker M."/>
            <person name="Woyke T."/>
            <person name="Bristow J."/>
            <person name="Eisen J.A."/>
            <person name="Markowitz V."/>
            <person name="Hugenholtz P."/>
            <person name="Kyrpides N.C."/>
            <person name="Klenk H.P."/>
            <person name="Detter J.C."/>
        </authorList>
    </citation>
    <scope>NUCLEOTIDE SEQUENCE [LARGE SCALE GENOMIC DNA]</scope>
    <source>
        <strain evidence="8">DSM 8271 / FlGlyR</strain>
    </source>
</reference>
<accession>F0T1A1</accession>
<comment type="caution">
    <text evidence="5">Lacks conserved residue(s) required for the propagation of feature annotation.</text>
</comment>
<dbReference type="InterPro" id="IPR013196">
    <property type="entry name" value="HTH_11"/>
</dbReference>
<feature type="binding site" evidence="5">
    <location>
        <begin position="92"/>
        <end position="94"/>
    </location>
    <ligand>
        <name>biotin</name>
        <dbReference type="ChEBI" id="CHEBI:57586"/>
    </ligand>
</feature>
<dbReference type="KEGG" id="sgy:Sgly_0812"/>
<feature type="DNA-binding region" description="H-T-H motif" evidence="5">
    <location>
        <begin position="21"/>
        <end position="40"/>
    </location>
</feature>
<dbReference type="PROSITE" id="PS51733">
    <property type="entry name" value="BPL_LPL_CATALYTIC"/>
    <property type="match status" value="1"/>
</dbReference>
<dbReference type="GO" id="GO:0009249">
    <property type="term" value="P:protein lipoylation"/>
    <property type="evidence" value="ECO:0007669"/>
    <property type="project" value="UniProtKB-ARBA"/>
</dbReference>
<keyword evidence="5" id="KW-0238">DNA-binding</keyword>
<comment type="function">
    <text evidence="5">Acts both as a biotin--[acetyl-CoA-carboxylase] ligase and a repressor.</text>
</comment>
<dbReference type="InterPro" id="IPR003142">
    <property type="entry name" value="BPL_C"/>
</dbReference>
<dbReference type="Gene3D" id="1.10.10.10">
    <property type="entry name" value="Winged helix-like DNA-binding domain superfamily/Winged helix DNA-binding domain"/>
    <property type="match status" value="1"/>
</dbReference>
<evidence type="ECO:0000256" key="3">
    <source>
        <dbReference type="ARBA" id="ARBA00022840"/>
    </source>
</evidence>
<evidence type="ECO:0000259" key="6">
    <source>
        <dbReference type="PROSITE" id="PS51733"/>
    </source>
</evidence>
<sequence length="332" mass="37053">MSLKQSILQILEENRETSISGQQLAKRFSVSRAAVWKAINALKTEGYQIDSVTNKGYRLAEDCDILSAEGILPFLKLEYKDTDLYVSKTVESTNQEAKKYSAKKTKQRILIVANEQTLGKGRFGRTFFSPENSGIYMSIILPLNIEAINAVLITTAAAVAVCRAIQSVANVQPQIKWVNDIFLEGKKICGILTEAFTNVESGIVESVVVGIGVNFKTKPEQFPDEIKETAASLFSGKAPSVTRNHLIAEMTNQLLEICGDLNDRQFLEEYKARSMVLGEKIQFFRNNSWHIAKVLDIDPNGGLIIEDEQGKIQTLNSGEISIQWIKTEEKER</sequence>
<organism evidence="7 8">
    <name type="scientific">Syntrophobotulus glycolicus (strain DSM 8271 / FlGlyR)</name>
    <dbReference type="NCBI Taxonomy" id="645991"/>
    <lineage>
        <taxon>Bacteria</taxon>
        <taxon>Bacillati</taxon>
        <taxon>Bacillota</taxon>
        <taxon>Clostridia</taxon>
        <taxon>Eubacteriales</taxon>
        <taxon>Desulfitobacteriaceae</taxon>
        <taxon>Syntrophobotulus</taxon>
    </lineage>
</organism>
<evidence type="ECO:0000313" key="7">
    <source>
        <dbReference type="EMBL" id="ADY55165.1"/>
    </source>
</evidence>
<dbReference type="PANTHER" id="PTHR12835:SF5">
    <property type="entry name" value="BIOTIN--PROTEIN LIGASE"/>
    <property type="match status" value="1"/>
</dbReference>
<evidence type="ECO:0000256" key="4">
    <source>
        <dbReference type="ARBA" id="ARBA00023267"/>
    </source>
</evidence>
<reference evidence="8" key="2">
    <citation type="submission" date="2011-02" db="EMBL/GenBank/DDBJ databases">
        <title>The complete genome of Syntrophobotulus glycolicus DSM 8271.</title>
        <authorList>
            <person name="Lucas S."/>
            <person name="Copeland A."/>
            <person name="Lapidus A."/>
            <person name="Bruce D."/>
            <person name="Goodwin L."/>
            <person name="Pitluck S."/>
            <person name="Kyrpides N."/>
            <person name="Mavromatis K."/>
            <person name="Pagani I."/>
            <person name="Ivanova N."/>
            <person name="Mikhailova N."/>
            <person name="Chertkov O."/>
            <person name="Held B."/>
            <person name="Detter J.C."/>
            <person name="Tapia R."/>
            <person name="Han C."/>
            <person name="Land M."/>
            <person name="Hauser L."/>
            <person name="Markowitz V."/>
            <person name="Cheng J.-F."/>
            <person name="Hugenholtz P."/>
            <person name="Woyke T."/>
            <person name="Wu D."/>
            <person name="Spring S."/>
            <person name="Schroeder M."/>
            <person name="Brambilla E."/>
            <person name="Klenk H.-P."/>
            <person name="Eisen J.A."/>
        </authorList>
    </citation>
    <scope>NUCLEOTIDE SEQUENCE [LARGE SCALE GENOMIC DNA]</scope>
    <source>
        <strain evidence="8">DSM 8271 / FlGlyR</strain>
    </source>
</reference>
<gene>
    <name evidence="5" type="primary">birA</name>
    <name evidence="7" type="ordered locus">Sgly_0812</name>
</gene>
<dbReference type="GO" id="GO:0003677">
    <property type="term" value="F:DNA binding"/>
    <property type="evidence" value="ECO:0007669"/>
    <property type="project" value="UniProtKB-UniRule"/>
</dbReference>
<keyword evidence="8" id="KW-1185">Reference proteome</keyword>
<comment type="catalytic activity">
    <reaction evidence="5">
        <text>biotin + L-lysyl-[protein] + ATP = N(6)-biotinyl-L-lysyl-[protein] + AMP + diphosphate + H(+)</text>
        <dbReference type="Rhea" id="RHEA:11756"/>
        <dbReference type="Rhea" id="RHEA-COMP:9752"/>
        <dbReference type="Rhea" id="RHEA-COMP:10505"/>
        <dbReference type="ChEBI" id="CHEBI:15378"/>
        <dbReference type="ChEBI" id="CHEBI:29969"/>
        <dbReference type="ChEBI" id="CHEBI:30616"/>
        <dbReference type="ChEBI" id="CHEBI:33019"/>
        <dbReference type="ChEBI" id="CHEBI:57586"/>
        <dbReference type="ChEBI" id="CHEBI:83144"/>
        <dbReference type="ChEBI" id="CHEBI:456215"/>
        <dbReference type="EC" id="6.3.4.15"/>
    </reaction>
</comment>
<protein>
    <recommendedName>
        <fullName evidence="5">Bifunctional ligase/repressor BirA</fullName>
    </recommendedName>
    <alternativeName>
        <fullName evidence="5">Biotin--[acetyl-CoA-carboxylase] ligase</fullName>
        <ecNumber evidence="5">6.3.4.15</ecNumber>
    </alternativeName>
    <alternativeName>
        <fullName evidence="5">Biotin--protein ligase</fullName>
    </alternativeName>
    <alternativeName>
        <fullName evidence="5">Biotin-[acetyl-CoA carboxylase] synthetase</fullName>
    </alternativeName>
</protein>
<dbReference type="EC" id="6.3.4.15" evidence="5"/>
<feature type="binding site" evidence="5">
    <location>
        <position position="187"/>
    </location>
    <ligand>
        <name>biotin</name>
        <dbReference type="ChEBI" id="CHEBI:57586"/>
    </ligand>
</feature>
<dbReference type="RefSeq" id="WP_013624036.1">
    <property type="nucleotide sequence ID" value="NC_015172.1"/>
</dbReference>
<dbReference type="SUPFAM" id="SSF55681">
    <property type="entry name" value="Class II aaRS and biotin synthetases"/>
    <property type="match status" value="1"/>
</dbReference>
<keyword evidence="1 5" id="KW-0436">Ligase</keyword>
<dbReference type="AlphaFoldDB" id="F0T1A1"/>
<name>F0T1A1_SYNGF</name>
<dbReference type="SUPFAM" id="SSF50037">
    <property type="entry name" value="C-terminal domain of transcriptional repressors"/>
    <property type="match status" value="1"/>
</dbReference>
<dbReference type="InterPro" id="IPR036390">
    <property type="entry name" value="WH_DNA-bd_sf"/>
</dbReference>
<dbReference type="InterPro" id="IPR004143">
    <property type="entry name" value="BPL_LPL_catalytic"/>
</dbReference>
<dbReference type="InterPro" id="IPR030855">
    <property type="entry name" value="Bifunct_BirA"/>
</dbReference>
<dbReference type="EMBL" id="CP002547">
    <property type="protein sequence ID" value="ADY55165.1"/>
    <property type="molecule type" value="Genomic_DNA"/>
</dbReference>
<dbReference type="GO" id="GO:0005737">
    <property type="term" value="C:cytoplasm"/>
    <property type="evidence" value="ECO:0007669"/>
    <property type="project" value="TreeGrafter"/>
</dbReference>
<feature type="domain" description="BPL/LPL catalytic" evidence="6">
    <location>
        <begin position="69"/>
        <end position="262"/>
    </location>
</feature>
<feature type="binding site" evidence="5">
    <location>
        <position position="116"/>
    </location>
    <ligand>
        <name>biotin</name>
        <dbReference type="ChEBI" id="CHEBI:57586"/>
    </ligand>
</feature>
<dbReference type="PANTHER" id="PTHR12835">
    <property type="entry name" value="BIOTIN PROTEIN LIGASE"/>
    <property type="match status" value="1"/>
</dbReference>
<dbReference type="HOGENOM" id="CLU_051096_0_1_9"/>
<dbReference type="InterPro" id="IPR008988">
    <property type="entry name" value="Transcriptional_repressor_C"/>
</dbReference>
<dbReference type="Proteomes" id="UP000007488">
    <property type="component" value="Chromosome"/>
</dbReference>
<keyword evidence="5" id="KW-0805">Transcription regulation</keyword>
<proteinExistence type="inferred from homology"/>
<dbReference type="CDD" id="cd16442">
    <property type="entry name" value="BPL"/>
    <property type="match status" value="1"/>
</dbReference>
<comment type="similarity">
    <text evidence="5">Belongs to the biotin--protein ligase family.</text>
</comment>
<keyword evidence="2 5" id="KW-0547">Nucleotide-binding</keyword>
<dbReference type="OrthoDB" id="9807064at2"/>
<keyword evidence="5" id="KW-0678">Repressor</keyword>
<dbReference type="HAMAP" id="MF_00978">
    <property type="entry name" value="Bifunct_BirA"/>
    <property type="match status" value="1"/>
</dbReference>
<dbReference type="eggNOG" id="COG1654">
    <property type="taxonomic scope" value="Bacteria"/>
</dbReference>
<dbReference type="eggNOG" id="COG0340">
    <property type="taxonomic scope" value="Bacteria"/>
</dbReference>
<evidence type="ECO:0000256" key="5">
    <source>
        <dbReference type="HAMAP-Rule" id="MF_00978"/>
    </source>
</evidence>
<dbReference type="STRING" id="645991.Sgly_0812"/>
<dbReference type="Pfam" id="PF08279">
    <property type="entry name" value="HTH_11"/>
    <property type="match status" value="1"/>
</dbReference>
<dbReference type="InterPro" id="IPR004408">
    <property type="entry name" value="Biotin_CoA_COase_ligase"/>
</dbReference>
<evidence type="ECO:0000313" key="8">
    <source>
        <dbReference type="Proteomes" id="UP000007488"/>
    </source>
</evidence>
<dbReference type="GO" id="GO:0005524">
    <property type="term" value="F:ATP binding"/>
    <property type="evidence" value="ECO:0007669"/>
    <property type="project" value="UniProtKB-UniRule"/>
</dbReference>
<dbReference type="GO" id="GO:0004077">
    <property type="term" value="F:biotin--[biotin carboxyl-carrier protein] ligase activity"/>
    <property type="evidence" value="ECO:0007669"/>
    <property type="project" value="UniProtKB-UniRule"/>
</dbReference>
<keyword evidence="5" id="KW-0804">Transcription</keyword>
<dbReference type="NCBIfam" id="TIGR00121">
    <property type="entry name" value="birA_ligase"/>
    <property type="match status" value="1"/>
</dbReference>
<evidence type="ECO:0000256" key="1">
    <source>
        <dbReference type="ARBA" id="ARBA00022598"/>
    </source>
</evidence>